<gene>
    <name evidence="3" type="ORF">QYE76_060703</name>
</gene>
<dbReference type="Pfam" id="PF13966">
    <property type="entry name" value="zf-RVT"/>
    <property type="match status" value="1"/>
</dbReference>
<feature type="compositionally biased region" description="Pro residues" evidence="1">
    <location>
        <begin position="559"/>
        <end position="571"/>
    </location>
</feature>
<sequence>MGRLVALSTTGVAFGRATPFPLLFDTVMDVLHLLFERAAADGLLSELAPSGFRHRTSMYADDVVTFIGPTRGDLLACASIVDDFGVASGLRTNLAKCSIHPIRCSVEQVDLARSILGCEVASFPFKYLGLPLGLRKVTAAQLQPLVDNAAGRLQPWCANLLTRGGRTILVQTTLCAIPIHAMMSLDIPPKVLESLLKISRAFMWKGRREVKGGHCLVAWDKVASPKRLGGLGIPNLKLLNLALRCRWSWLQKVDPSKAWAGFNIQTPSLCSAIVDAATYYELGNGERARFWKDRLASVVLDPVREDKLVWRWTSDGCYSSKSAYEAFFGGTIRAHVVDEIWRSRAPYSCKFFAWLVSKNRCWTADRLLRRGQPAPAACPFCDQEPETLQHLLLGCVVAREVWTWVLRQWDKTDWLPVADSGIVDWWTSRSCPRSHQRDLWTAIILVFWCIWRHQNDVVFNGAAPSQLCIKEKIREECDRWKLAKLFRGAAGLAPPSPSRRRRSSSRVPGGAPCSARAPLDTDPPPAPRLAAAAAASPSGAPHRRRRTAGAALLRRALPLAPPPSASPPRAPPPRRRSRASSSLRRAAPARPPFRATSLGSSPLRPEIAGASLEDDGLDEEGGGCGLPPGRLRCGGRRPPTAGRRRPGTRASSSLAPGANRRFGAMAAVLLGEWSGDWSGGPDPLQSPFISLPGHRQVGPRETRRPARGRGGRRVPSAATQT</sequence>
<feature type="region of interest" description="Disordered" evidence="1">
    <location>
        <begin position="677"/>
        <end position="721"/>
    </location>
</feature>
<feature type="region of interest" description="Disordered" evidence="1">
    <location>
        <begin position="491"/>
        <end position="659"/>
    </location>
</feature>
<organism evidence="3 4">
    <name type="scientific">Lolium multiflorum</name>
    <name type="common">Italian ryegrass</name>
    <name type="synonym">Lolium perenne subsp. multiflorum</name>
    <dbReference type="NCBI Taxonomy" id="4521"/>
    <lineage>
        <taxon>Eukaryota</taxon>
        <taxon>Viridiplantae</taxon>
        <taxon>Streptophyta</taxon>
        <taxon>Embryophyta</taxon>
        <taxon>Tracheophyta</taxon>
        <taxon>Spermatophyta</taxon>
        <taxon>Magnoliopsida</taxon>
        <taxon>Liliopsida</taxon>
        <taxon>Poales</taxon>
        <taxon>Poaceae</taxon>
        <taxon>BOP clade</taxon>
        <taxon>Pooideae</taxon>
        <taxon>Poodae</taxon>
        <taxon>Poeae</taxon>
        <taxon>Poeae Chloroplast Group 2 (Poeae type)</taxon>
        <taxon>Loliodinae</taxon>
        <taxon>Loliinae</taxon>
        <taxon>Lolium</taxon>
    </lineage>
</organism>
<feature type="domain" description="Reverse transcriptase zinc-binding" evidence="2">
    <location>
        <begin position="318"/>
        <end position="402"/>
    </location>
</feature>
<evidence type="ECO:0000256" key="1">
    <source>
        <dbReference type="SAM" id="MobiDB-lite"/>
    </source>
</evidence>
<reference evidence="3" key="1">
    <citation type="submission" date="2023-07" db="EMBL/GenBank/DDBJ databases">
        <title>A chromosome-level genome assembly of Lolium multiflorum.</title>
        <authorList>
            <person name="Chen Y."/>
            <person name="Copetti D."/>
            <person name="Kolliker R."/>
            <person name="Studer B."/>
        </authorList>
    </citation>
    <scope>NUCLEOTIDE SEQUENCE</scope>
    <source>
        <strain evidence="3">02402/16</strain>
        <tissue evidence="3">Leaf</tissue>
    </source>
</reference>
<feature type="compositionally biased region" description="Low complexity" evidence="1">
    <location>
        <begin position="528"/>
        <end position="540"/>
    </location>
</feature>
<dbReference type="Proteomes" id="UP001231189">
    <property type="component" value="Unassembled WGS sequence"/>
</dbReference>
<dbReference type="EMBL" id="JAUUTY010000004">
    <property type="protein sequence ID" value="KAK1642898.1"/>
    <property type="molecule type" value="Genomic_DNA"/>
</dbReference>
<feature type="compositionally biased region" description="Acidic residues" evidence="1">
    <location>
        <begin position="612"/>
        <end position="621"/>
    </location>
</feature>
<keyword evidence="4" id="KW-1185">Reference proteome</keyword>
<dbReference type="PANTHER" id="PTHR33116:SF78">
    <property type="entry name" value="OS12G0587133 PROTEIN"/>
    <property type="match status" value="1"/>
</dbReference>
<feature type="compositionally biased region" description="Low complexity" evidence="1">
    <location>
        <begin position="627"/>
        <end position="641"/>
    </location>
</feature>
<accession>A0AAD8S0X5</accession>
<proteinExistence type="predicted"/>
<protein>
    <recommendedName>
        <fullName evidence="2">Reverse transcriptase zinc-binding domain-containing protein</fullName>
    </recommendedName>
</protein>
<name>A0AAD8S0X5_LOLMU</name>
<feature type="compositionally biased region" description="Low complexity" evidence="1">
    <location>
        <begin position="505"/>
        <end position="520"/>
    </location>
</feature>
<feature type="compositionally biased region" description="Low complexity" evidence="1">
    <location>
        <begin position="548"/>
        <end position="558"/>
    </location>
</feature>
<dbReference type="PANTHER" id="PTHR33116">
    <property type="entry name" value="REVERSE TRANSCRIPTASE ZINC-BINDING DOMAIN-CONTAINING PROTEIN-RELATED-RELATED"/>
    <property type="match status" value="1"/>
</dbReference>
<evidence type="ECO:0000259" key="2">
    <source>
        <dbReference type="Pfam" id="PF13966"/>
    </source>
</evidence>
<feature type="compositionally biased region" description="Low complexity" evidence="1">
    <location>
        <begin position="579"/>
        <end position="595"/>
    </location>
</feature>
<dbReference type="AlphaFoldDB" id="A0AAD8S0X5"/>
<dbReference type="InterPro" id="IPR026960">
    <property type="entry name" value="RVT-Znf"/>
</dbReference>
<comment type="caution">
    <text evidence="3">The sequence shown here is derived from an EMBL/GenBank/DDBJ whole genome shotgun (WGS) entry which is preliminary data.</text>
</comment>
<evidence type="ECO:0000313" key="4">
    <source>
        <dbReference type="Proteomes" id="UP001231189"/>
    </source>
</evidence>
<evidence type="ECO:0000313" key="3">
    <source>
        <dbReference type="EMBL" id="KAK1642898.1"/>
    </source>
</evidence>